<evidence type="ECO:0000259" key="6">
    <source>
        <dbReference type="PROSITE" id="PS51762"/>
    </source>
</evidence>
<dbReference type="EMBL" id="JAEPRB010000025">
    <property type="protein sequence ID" value="KAG2225645.1"/>
    <property type="molecule type" value="Genomic_DNA"/>
</dbReference>
<dbReference type="Gene3D" id="2.60.120.200">
    <property type="match status" value="1"/>
</dbReference>
<feature type="transmembrane region" description="Helical" evidence="5">
    <location>
        <begin position="12"/>
        <end position="34"/>
    </location>
</feature>
<name>A0A8H7SBK9_9FUNG</name>
<dbReference type="PANTHER" id="PTHR10963">
    <property type="entry name" value="GLYCOSYL HYDROLASE-RELATED"/>
    <property type="match status" value="1"/>
</dbReference>
<evidence type="ECO:0000256" key="3">
    <source>
        <dbReference type="ARBA" id="ARBA00023295"/>
    </source>
</evidence>
<reference evidence="7 8" key="1">
    <citation type="submission" date="2020-12" db="EMBL/GenBank/DDBJ databases">
        <title>Metabolic potential, ecology and presence of endohyphal bacteria is reflected in genomic diversity of Mucoromycotina.</title>
        <authorList>
            <person name="Muszewska A."/>
            <person name="Okrasinska A."/>
            <person name="Steczkiewicz K."/>
            <person name="Drgas O."/>
            <person name="Orlowska M."/>
            <person name="Perlinska-Lenart U."/>
            <person name="Aleksandrzak-Piekarczyk T."/>
            <person name="Szatraj K."/>
            <person name="Zielenkiewicz U."/>
            <person name="Pilsyk S."/>
            <person name="Malc E."/>
            <person name="Mieczkowski P."/>
            <person name="Kruszewska J.S."/>
            <person name="Biernat P."/>
            <person name="Pawlowska J."/>
        </authorList>
    </citation>
    <scope>NUCLEOTIDE SEQUENCE [LARGE SCALE GENOMIC DNA]</scope>
    <source>
        <strain evidence="7 8">CBS 142.35</strain>
    </source>
</reference>
<keyword evidence="8" id="KW-1185">Reference proteome</keyword>
<protein>
    <recommendedName>
        <fullName evidence="6">GH16 domain-containing protein</fullName>
    </recommendedName>
</protein>
<proteinExistence type="inferred from homology"/>
<dbReference type="CDD" id="cd02181">
    <property type="entry name" value="GH16_fungal_Lam16A_glucanase"/>
    <property type="match status" value="1"/>
</dbReference>
<feature type="domain" description="GH16" evidence="6">
    <location>
        <begin position="55"/>
        <end position="347"/>
    </location>
</feature>
<keyword evidence="5" id="KW-0472">Membrane</keyword>
<dbReference type="SUPFAM" id="SSF49899">
    <property type="entry name" value="Concanavalin A-like lectins/glucanases"/>
    <property type="match status" value="1"/>
</dbReference>
<evidence type="ECO:0000256" key="4">
    <source>
        <dbReference type="SAM" id="MobiDB-lite"/>
    </source>
</evidence>
<evidence type="ECO:0000256" key="2">
    <source>
        <dbReference type="ARBA" id="ARBA00022801"/>
    </source>
</evidence>
<evidence type="ECO:0000256" key="5">
    <source>
        <dbReference type="SAM" id="Phobius"/>
    </source>
</evidence>
<dbReference type="InterPro" id="IPR000757">
    <property type="entry name" value="Beta-glucanase-like"/>
</dbReference>
<feature type="region of interest" description="Disordered" evidence="4">
    <location>
        <begin position="214"/>
        <end position="252"/>
    </location>
</feature>
<dbReference type="FunFam" id="2.60.120.200:FF:000114">
    <property type="entry name" value="Probable endo-1,3(4)-beta-glucanase NFIA_089530"/>
    <property type="match status" value="1"/>
</dbReference>
<dbReference type="InterPro" id="IPR050546">
    <property type="entry name" value="Glycosyl_Hydrlase_16"/>
</dbReference>
<dbReference type="GO" id="GO:0009251">
    <property type="term" value="P:glucan catabolic process"/>
    <property type="evidence" value="ECO:0007669"/>
    <property type="project" value="TreeGrafter"/>
</dbReference>
<sequence>MRNYYQRRTTACSLSETIILMLFTFTTVTARIQYQHNHNYNKERSKEMTATDVLNHYLNFPGEDLLTEVVNVLEQPQWQLTDVYQGNTFFDGFDFFNDTDPTHGFVNYVNKEKAQHNGLIKIDQSSIVMKVDNSTILAAPASKNQERGRSSVRISSHKDYDSGLFLFDVEHIPIACGAWPALWLLGPNWPHGGEIDVIEGVNLQSQNLMALHTSSGCKQRPSPLKQKGKTLTKDCDVKSPDQAPNQGCSVEDRSKKSFGSKFNQHGGGIFALQWTPETGIQLWFFDRANIPKDIINKHPNPKLWGIPSANFPFDSNYCTAHSFSKLKIIINTTFCGDWAGNSTIYKEKYNCPGQNCIDFIRKNPNKLNEVYWRIRSIKVYNKLT</sequence>
<dbReference type="PROSITE" id="PS51762">
    <property type="entry name" value="GH16_2"/>
    <property type="match status" value="1"/>
</dbReference>
<organism evidence="7 8">
    <name type="scientific">Circinella minor</name>
    <dbReference type="NCBI Taxonomy" id="1195481"/>
    <lineage>
        <taxon>Eukaryota</taxon>
        <taxon>Fungi</taxon>
        <taxon>Fungi incertae sedis</taxon>
        <taxon>Mucoromycota</taxon>
        <taxon>Mucoromycotina</taxon>
        <taxon>Mucoromycetes</taxon>
        <taxon>Mucorales</taxon>
        <taxon>Lichtheimiaceae</taxon>
        <taxon>Circinella</taxon>
    </lineage>
</organism>
<accession>A0A8H7SBK9</accession>
<dbReference type="AlphaFoldDB" id="A0A8H7SBK9"/>
<comment type="caution">
    <text evidence="7">The sequence shown here is derived from an EMBL/GenBank/DDBJ whole genome shotgun (WGS) entry which is preliminary data.</text>
</comment>
<evidence type="ECO:0000313" key="7">
    <source>
        <dbReference type="EMBL" id="KAG2225645.1"/>
    </source>
</evidence>
<dbReference type="Pfam" id="PF26113">
    <property type="entry name" value="GH16_XgeA"/>
    <property type="match status" value="1"/>
</dbReference>
<keyword evidence="3" id="KW-0326">Glycosidase</keyword>
<comment type="similarity">
    <text evidence="1">Belongs to the glycosyl hydrolase 16 family.</text>
</comment>
<evidence type="ECO:0000313" key="8">
    <source>
        <dbReference type="Proteomes" id="UP000646827"/>
    </source>
</evidence>
<keyword evidence="5" id="KW-1133">Transmembrane helix</keyword>
<keyword evidence="5" id="KW-0812">Transmembrane</keyword>
<dbReference type="Proteomes" id="UP000646827">
    <property type="component" value="Unassembled WGS sequence"/>
</dbReference>
<evidence type="ECO:0000256" key="1">
    <source>
        <dbReference type="ARBA" id="ARBA00006865"/>
    </source>
</evidence>
<dbReference type="GO" id="GO:0004553">
    <property type="term" value="F:hydrolase activity, hydrolyzing O-glycosyl compounds"/>
    <property type="evidence" value="ECO:0007669"/>
    <property type="project" value="InterPro"/>
</dbReference>
<keyword evidence="2" id="KW-0378">Hydrolase</keyword>
<dbReference type="PANTHER" id="PTHR10963:SF24">
    <property type="entry name" value="GLYCOSIDASE C21B10.07-RELATED"/>
    <property type="match status" value="1"/>
</dbReference>
<dbReference type="OrthoDB" id="192832at2759"/>
<gene>
    <name evidence="7" type="ORF">INT45_012117</name>
</gene>
<dbReference type="InterPro" id="IPR013320">
    <property type="entry name" value="ConA-like_dom_sf"/>
</dbReference>